<organism evidence="2 3">
    <name type="scientific">Enterococcus diestrammenae</name>
    <dbReference type="NCBI Taxonomy" id="1155073"/>
    <lineage>
        <taxon>Bacteria</taxon>
        <taxon>Bacillati</taxon>
        <taxon>Bacillota</taxon>
        <taxon>Bacilli</taxon>
        <taxon>Lactobacillales</taxon>
        <taxon>Enterococcaceae</taxon>
        <taxon>Enterococcus</taxon>
    </lineage>
</organism>
<protein>
    <recommendedName>
        <fullName evidence="1">DUF2264 domain-containing protein</fullName>
    </recommendedName>
</protein>
<comment type="caution">
    <text evidence="2">The sequence shown here is derived from an EMBL/GenBank/DDBJ whole genome shotgun (WGS) entry which is preliminary data.</text>
</comment>
<evidence type="ECO:0000313" key="2">
    <source>
        <dbReference type="EMBL" id="MEO1780620.1"/>
    </source>
</evidence>
<dbReference type="InterPro" id="IPR049349">
    <property type="entry name" value="DUF2264_N"/>
</dbReference>
<dbReference type="EMBL" id="MAEI02000001">
    <property type="protein sequence ID" value="MEO1780620.1"/>
    <property type="molecule type" value="Genomic_DNA"/>
</dbReference>
<dbReference type="PANTHER" id="PTHR35339:SF3">
    <property type="entry name" value="DUF2264 DOMAIN-CONTAINING PROTEIN"/>
    <property type="match status" value="1"/>
</dbReference>
<sequence length="203" mass="22545">MLDQWYVGDGIYGDGTSFANDYYNSFVIQPMLVDLVKRYPVIATNPQPQDLTFPTKVMARGTRFAQLQELLINTDGTYPVYGRLMCYRFGCFQHLAQAALQGFLPETLSGGQVRSALTAVMKKVLSAPDTFDKHGFLTVGVYGSQPTMGEPEINVGSCYLCLGVMLPLGLSEITSFWADPATDWTAKKIWSGQPVQRDQAYQE</sequence>
<reference evidence="2" key="2">
    <citation type="submission" date="2024-02" db="EMBL/GenBank/DDBJ databases">
        <title>The Genome Sequence of Enterococcus diestrammenae JM9A.</title>
        <authorList>
            <person name="Earl A."/>
            <person name="Manson A."/>
            <person name="Gilmore M."/>
            <person name="Sanders J."/>
            <person name="Shea T."/>
            <person name="Howe W."/>
            <person name="Livny J."/>
            <person name="Cuomo C."/>
            <person name="Neafsey D."/>
            <person name="Birren B."/>
        </authorList>
    </citation>
    <scope>NUCLEOTIDE SEQUENCE</scope>
    <source>
        <strain evidence="2">JM9A</strain>
    </source>
</reference>
<dbReference type="InterPro" id="IPR016624">
    <property type="entry name" value="UCP014753"/>
</dbReference>
<evidence type="ECO:0000313" key="3">
    <source>
        <dbReference type="Proteomes" id="UP001429357"/>
    </source>
</evidence>
<accession>A0ABV0EXS9</accession>
<dbReference type="Proteomes" id="UP001429357">
    <property type="component" value="Unassembled WGS sequence"/>
</dbReference>
<dbReference type="PANTHER" id="PTHR35339">
    <property type="entry name" value="LINALOOL DEHYDRATASE_ISOMERASE DOMAIN-CONTAINING PROTEIN"/>
    <property type="match status" value="1"/>
</dbReference>
<gene>
    <name evidence="2" type="ORF">BAU18_000159</name>
</gene>
<proteinExistence type="predicted"/>
<reference evidence="2" key="1">
    <citation type="submission" date="2016-06" db="EMBL/GenBank/DDBJ databases">
        <authorList>
            <person name="Van Tyne D."/>
        </authorList>
    </citation>
    <scope>NUCLEOTIDE SEQUENCE</scope>
    <source>
        <strain evidence="2">JM9A</strain>
    </source>
</reference>
<keyword evidence="3" id="KW-1185">Reference proteome</keyword>
<feature type="domain" description="DUF2264" evidence="1">
    <location>
        <begin position="2"/>
        <end position="184"/>
    </location>
</feature>
<name>A0ABV0EXS9_9ENTE</name>
<evidence type="ECO:0000259" key="1">
    <source>
        <dbReference type="Pfam" id="PF10022"/>
    </source>
</evidence>
<dbReference type="Pfam" id="PF10022">
    <property type="entry name" value="DUF2264"/>
    <property type="match status" value="1"/>
</dbReference>
<dbReference type="RefSeq" id="WP_161869406.1">
    <property type="nucleotide sequence ID" value="NZ_MAEI02000001.1"/>
</dbReference>